<accession>A0A0H2SPV5</accession>
<name>A0A0H2SPV5_9AGAM</name>
<keyword evidence="1" id="KW-1133">Transmembrane helix</keyword>
<evidence type="ECO:0000313" key="2">
    <source>
        <dbReference type="EMBL" id="KLO19101.1"/>
    </source>
</evidence>
<dbReference type="EMBL" id="KQ085889">
    <property type="protein sequence ID" value="KLO19101.1"/>
    <property type="molecule type" value="Genomic_DNA"/>
</dbReference>
<proteinExistence type="predicted"/>
<reference evidence="2 3" key="1">
    <citation type="submission" date="2015-04" db="EMBL/GenBank/DDBJ databases">
        <title>Complete genome sequence of Schizopora paradoxa KUC8140, a cosmopolitan wood degrader in East Asia.</title>
        <authorList>
            <consortium name="DOE Joint Genome Institute"/>
            <person name="Min B."/>
            <person name="Park H."/>
            <person name="Jang Y."/>
            <person name="Kim J.-J."/>
            <person name="Kim K.H."/>
            <person name="Pangilinan J."/>
            <person name="Lipzen A."/>
            <person name="Riley R."/>
            <person name="Grigoriev I.V."/>
            <person name="Spatafora J.W."/>
            <person name="Choi I.-G."/>
        </authorList>
    </citation>
    <scope>NUCLEOTIDE SEQUENCE [LARGE SCALE GENOMIC DNA]</scope>
    <source>
        <strain evidence="2 3">KUC8140</strain>
    </source>
</reference>
<evidence type="ECO:0000256" key="1">
    <source>
        <dbReference type="SAM" id="Phobius"/>
    </source>
</evidence>
<keyword evidence="1" id="KW-0812">Transmembrane</keyword>
<sequence>MGKPTTDKLVDHEVTNEKPTAPKFHSVQLGIWEIVFTLKSKSRSMFFKFGPSAATNVLEALSLRWLFVRMLNDMYSLAPLQLIIYVLFELCQSFQGGAVLYLNSQILNEISNKMSGRMTNTSRITWSLLMRILLSFVLSWFRKYSSNHAALLKGRVKLYFMEKSIHTVLQLDPTTAEDPEVKTKIGDPYFGTEDDIWTAFQGILQVISGALRSFSQVTLAFALVRQHASAPTFFVLCLVQPLITLAGQDDLWGKSYVVFCVNKAYERLSALHRFAYSDDYRMDRLSDGVAEFIERGKHLNEIEAMFLHLT</sequence>
<feature type="transmembrane region" description="Helical" evidence="1">
    <location>
        <begin position="46"/>
        <end position="67"/>
    </location>
</feature>
<feature type="transmembrane region" description="Helical" evidence="1">
    <location>
        <begin position="82"/>
        <end position="103"/>
    </location>
</feature>
<feature type="transmembrane region" description="Helical" evidence="1">
    <location>
        <begin position="124"/>
        <end position="141"/>
    </location>
</feature>
<keyword evidence="3" id="KW-1185">Reference proteome</keyword>
<dbReference type="AlphaFoldDB" id="A0A0H2SPV5"/>
<keyword evidence="1" id="KW-0472">Membrane</keyword>
<evidence type="ECO:0000313" key="3">
    <source>
        <dbReference type="Proteomes" id="UP000053477"/>
    </source>
</evidence>
<dbReference type="Proteomes" id="UP000053477">
    <property type="component" value="Unassembled WGS sequence"/>
</dbReference>
<dbReference type="OrthoDB" id="6500128at2759"/>
<dbReference type="InParanoid" id="A0A0H2SPV5"/>
<organism evidence="2 3">
    <name type="scientific">Schizopora paradoxa</name>
    <dbReference type="NCBI Taxonomy" id="27342"/>
    <lineage>
        <taxon>Eukaryota</taxon>
        <taxon>Fungi</taxon>
        <taxon>Dikarya</taxon>
        <taxon>Basidiomycota</taxon>
        <taxon>Agaricomycotina</taxon>
        <taxon>Agaricomycetes</taxon>
        <taxon>Hymenochaetales</taxon>
        <taxon>Schizoporaceae</taxon>
        <taxon>Schizopora</taxon>
    </lineage>
</organism>
<protein>
    <submittedName>
        <fullName evidence="2">Uncharacterized protein</fullName>
    </submittedName>
</protein>
<gene>
    <name evidence="2" type="ORF">SCHPADRAFT_90244</name>
</gene>